<dbReference type="Proteomes" id="UP001321760">
    <property type="component" value="Unassembled WGS sequence"/>
</dbReference>
<gene>
    <name evidence="2" type="ORF">QBC34DRAFT_479767</name>
</gene>
<evidence type="ECO:0000313" key="2">
    <source>
        <dbReference type="EMBL" id="KAK4442754.1"/>
    </source>
</evidence>
<dbReference type="AlphaFoldDB" id="A0AAV9G364"/>
<evidence type="ECO:0000256" key="1">
    <source>
        <dbReference type="SAM" id="MobiDB-lite"/>
    </source>
</evidence>
<name>A0AAV9G364_9PEZI</name>
<feature type="compositionally biased region" description="Low complexity" evidence="1">
    <location>
        <begin position="1"/>
        <end position="28"/>
    </location>
</feature>
<reference evidence="2" key="1">
    <citation type="journal article" date="2023" name="Mol. Phylogenet. Evol.">
        <title>Genome-scale phylogeny and comparative genomics of the fungal order Sordariales.</title>
        <authorList>
            <person name="Hensen N."/>
            <person name="Bonometti L."/>
            <person name="Westerberg I."/>
            <person name="Brannstrom I.O."/>
            <person name="Guillou S."/>
            <person name="Cros-Aarteil S."/>
            <person name="Calhoun S."/>
            <person name="Haridas S."/>
            <person name="Kuo A."/>
            <person name="Mondo S."/>
            <person name="Pangilinan J."/>
            <person name="Riley R."/>
            <person name="LaButti K."/>
            <person name="Andreopoulos B."/>
            <person name="Lipzen A."/>
            <person name="Chen C."/>
            <person name="Yan M."/>
            <person name="Daum C."/>
            <person name="Ng V."/>
            <person name="Clum A."/>
            <person name="Steindorff A."/>
            <person name="Ohm R.A."/>
            <person name="Martin F."/>
            <person name="Silar P."/>
            <person name="Natvig D.O."/>
            <person name="Lalanne C."/>
            <person name="Gautier V."/>
            <person name="Ament-Velasquez S.L."/>
            <person name="Kruys A."/>
            <person name="Hutchinson M.I."/>
            <person name="Powell A.J."/>
            <person name="Barry K."/>
            <person name="Miller A.N."/>
            <person name="Grigoriev I.V."/>
            <person name="Debuchy R."/>
            <person name="Gladieux P."/>
            <person name="Hiltunen Thoren M."/>
            <person name="Johannesson H."/>
        </authorList>
    </citation>
    <scope>NUCLEOTIDE SEQUENCE</scope>
    <source>
        <strain evidence="2">PSN243</strain>
    </source>
</reference>
<protein>
    <submittedName>
        <fullName evidence="2">Uncharacterized protein</fullName>
    </submittedName>
</protein>
<organism evidence="2 3">
    <name type="scientific">Podospora aff. communis PSN243</name>
    <dbReference type="NCBI Taxonomy" id="3040156"/>
    <lineage>
        <taxon>Eukaryota</taxon>
        <taxon>Fungi</taxon>
        <taxon>Dikarya</taxon>
        <taxon>Ascomycota</taxon>
        <taxon>Pezizomycotina</taxon>
        <taxon>Sordariomycetes</taxon>
        <taxon>Sordariomycetidae</taxon>
        <taxon>Sordariales</taxon>
        <taxon>Podosporaceae</taxon>
        <taxon>Podospora</taxon>
    </lineage>
</organism>
<reference evidence="2" key="2">
    <citation type="submission" date="2023-05" db="EMBL/GenBank/DDBJ databases">
        <authorList>
            <consortium name="Lawrence Berkeley National Laboratory"/>
            <person name="Steindorff A."/>
            <person name="Hensen N."/>
            <person name="Bonometti L."/>
            <person name="Westerberg I."/>
            <person name="Brannstrom I.O."/>
            <person name="Guillou S."/>
            <person name="Cros-Aarteil S."/>
            <person name="Calhoun S."/>
            <person name="Haridas S."/>
            <person name="Kuo A."/>
            <person name="Mondo S."/>
            <person name="Pangilinan J."/>
            <person name="Riley R."/>
            <person name="Labutti K."/>
            <person name="Andreopoulos B."/>
            <person name="Lipzen A."/>
            <person name="Chen C."/>
            <person name="Yanf M."/>
            <person name="Daum C."/>
            <person name="Ng V."/>
            <person name="Clum A."/>
            <person name="Ohm R."/>
            <person name="Martin F."/>
            <person name="Silar P."/>
            <person name="Natvig D."/>
            <person name="Lalanne C."/>
            <person name="Gautier V."/>
            <person name="Ament-Velasquez S.L."/>
            <person name="Kruys A."/>
            <person name="Hutchinson M.I."/>
            <person name="Powell A.J."/>
            <person name="Barry K."/>
            <person name="Miller A.N."/>
            <person name="Grigoriev I.V."/>
            <person name="Debuchy R."/>
            <person name="Gladieux P."/>
            <person name="Thoren M.H."/>
            <person name="Johannesson H."/>
        </authorList>
    </citation>
    <scope>NUCLEOTIDE SEQUENCE</scope>
    <source>
        <strain evidence="2">PSN243</strain>
    </source>
</reference>
<comment type="caution">
    <text evidence="2">The sequence shown here is derived from an EMBL/GenBank/DDBJ whole genome shotgun (WGS) entry which is preliminary data.</text>
</comment>
<accession>A0AAV9G364</accession>
<dbReference type="EMBL" id="MU866008">
    <property type="protein sequence ID" value="KAK4442754.1"/>
    <property type="molecule type" value="Genomic_DNA"/>
</dbReference>
<evidence type="ECO:0000313" key="3">
    <source>
        <dbReference type="Proteomes" id="UP001321760"/>
    </source>
</evidence>
<feature type="region of interest" description="Disordered" evidence="1">
    <location>
        <begin position="1"/>
        <end position="42"/>
    </location>
</feature>
<keyword evidence="3" id="KW-1185">Reference proteome</keyword>
<sequence length="182" mass="19944">MSTTSATPSAEPPSSTTTTDNTNSNSSSAGAPRPKRPKARALTREEVIEVRALKKYARWTYEQIVAATGFTINQVQVACKGTPRYPKKVDRWTVNAGGVGVGVGGGWMKLEMTEAAEAILIGFEITLFEVHQPRPAMLELRRHKRQEIPKDEVAYDHPQQRVGDFGLGGDVSVARVFYVVTV</sequence>
<proteinExistence type="predicted"/>